<evidence type="ECO:0008006" key="3">
    <source>
        <dbReference type="Google" id="ProtNLM"/>
    </source>
</evidence>
<gene>
    <name evidence="1" type="ORF">SAMN02743940_0094</name>
</gene>
<dbReference type="PROSITE" id="PS51257">
    <property type="entry name" value="PROKAR_LIPOPROTEIN"/>
    <property type="match status" value="1"/>
</dbReference>
<reference evidence="1 2" key="1">
    <citation type="submission" date="2016-12" db="EMBL/GenBank/DDBJ databases">
        <authorList>
            <person name="Song W.-J."/>
            <person name="Kurnit D.M."/>
        </authorList>
    </citation>
    <scope>NUCLEOTIDE SEQUENCE [LARGE SCALE GENOMIC DNA]</scope>
    <source>
        <strain evidence="1 2">ATCC 49181</strain>
    </source>
</reference>
<proteinExistence type="predicted"/>
<protein>
    <recommendedName>
        <fullName evidence="3">Lipoprotein</fullName>
    </recommendedName>
</protein>
<evidence type="ECO:0000313" key="1">
    <source>
        <dbReference type="EMBL" id="SIN90381.1"/>
    </source>
</evidence>
<dbReference type="Proteomes" id="UP000185062">
    <property type="component" value="Unassembled WGS sequence"/>
</dbReference>
<sequence>MNTLRRWVGACIFGILVTGCITQPYVGEPIINPINRLQFNGFSVLPPQEENWVSGRSPFPDMIIFKKKLPDVSEFQELHSYLAVASRTSLDRELTNSQDLLSYVNSKWKLMETRFQTVTFNAVLDKVRSNNMNTNCVQYDITTKEFNNPNFPEIIFNMTVHGFKCRHPSFSSVVIGADCTERYPEGYQSMAKTLENECEAFLNNVQLN</sequence>
<name>A0A1N6F542_9PROT</name>
<keyword evidence="2" id="KW-1185">Reference proteome</keyword>
<accession>A0A1N6F542</accession>
<dbReference type="AlphaFoldDB" id="A0A1N6F542"/>
<dbReference type="EMBL" id="FSRO01000001">
    <property type="protein sequence ID" value="SIN90381.1"/>
    <property type="molecule type" value="Genomic_DNA"/>
</dbReference>
<dbReference type="RefSeq" id="WP_028461507.1">
    <property type="nucleotide sequence ID" value="NZ_FSRO01000001.1"/>
</dbReference>
<organism evidence="1 2">
    <name type="scientific">Nitrosomonas cryotolerans ATCC 49181</name>
    <dbReference type="NCBI Taxonomy" id="1131553"/>
    <lineage>
        <taxon>Bacteria</taxon>
        <taxon>Pseudomonadati</taxon>
        <taxon>Pseudomonadota</taxon>
        <taxon>Betaproteobacteria</taxon>
        <taxon>Nitrosomonadales</taxon>
        <taxon>Nitrosomonadaceae</taxon>
        <taxon>Nitrosomonas</taxon>
    </lineage>
</organism>
<evidence type="ECO:0000313" key="2">
    <source>
        <dbReference type="Proteomes" id="UP000185062"/>
    </source>
</evidence>